<keyword evidence="1" id="KW-0472">Membrane</keyword>
<proteinExistence type="predicted"/>
<gene>
    <name evidence="2" type="ORF">HaLaN_29251</name>
</gene>
<keyword evidence="1" id="KW-1133">Transmembrane helix</keyword>
<reference evidence="2 3" key="1">
    <citation type="submission" date="2020-02" db="EMBL/GenBank/DDBJ databases">
        <title>Draft genome sequence of Haematococcus lacustris strain NIES-144.</title>
        <authorList>
            <person name="Morimoto D."/>
            <person name="Nakagawa S."/>
            <person name="Yoshida T."/>
            <person name="Sawayama S."/>
        </authorList>
    </citation>
    <scope>NUCLEOTIDE SEQUENCE [LARGE SCALE GENOMIC DNA]</scope>
    <source>
        <strain evidence="2 3">NIES-144</strain>
    </source>
</reference>
<dbReference type="EMBL" id="BLLF01004880">
    <property type="protein sequence ID" value="GFH30400.1"/>
    <property type="molecule type" value="Genomic_DNA"/>
</dbReference>
<dbReference type="Proteomes" id="UP000485058">
    <property type="component" value="Unassembled WGS sequence"/>
</dbReference>
<accession>A0A6A0AC27</accession>
<name>A0A6A0AC27_HAELA</name>
<comment type="caution">
    <text evidence="2">The sequence shown here is derived from an EMBL/GenBank/DDBJ whole genome shotgun (WGS) entry which is preliminary data.</text>
</comment>
<evidence type="ECO:0000256" key="1">
    <source>
        <dbReference type="SAM" id="Phobius"/>
    </source>
</evidence>
<evidence type="ECO:0000313" key="2">
    <source>
        <dbReference type="EMBL" id="GFH30400.1"/>
    </source>
</evidence>
<keyword evidence="1" id="KW-0812">Transmembrane</keyword>
<evidence type="ECO:0000313" key="3">
    <source>
        <dbReference type="Proteomes" id="UP000485058"/>
    </source>
</evidence>
<feature type="transmembrane region" description="Helical" evidence="1">
    <location>
        <begin position="29"/>
        <end position="51"/>
    </location>
</feature>
<sequence length="118" mass="12694">MTPAPASSVSPQHVPQHVQQAEPLRWTQVVLGVGAVAASLYALKALLVPYAQDMYQAWHARARAQREAEAAQQAALLEAVQAMKACQEEVKSCSQAMVQLAQSMKEQAAQQAAARALE</sequence>
<protein>
    <submittedName>
        <fullName evidence="2">Pex14_N domain-containing protein</fullName>
    </submittedName>
</protein>
<dbReference type="AlphaFoldDB" id="A0A6A0AC27"/>
<keyword evidence="3" id="KW-1185">Reference proteome</keyword>
<organism evidence="2 3">
    <name type="scientific">Haematococcus lacustris</name>
    <name type="common">Green alga</name>
    <name type="synonym">Haematococcus pluvialis</name>
    <dbReference type="NCBI Taxonomy" id="44745"/>
    <lineage>
        <taxon>Eukaryota</taxon>
        <taxon>Viridiplantae</taxon>
        <taxon>Chlorophyta</taxon>
        <taxon>core chlorophytes</taxon>
        <taxon>Chlorophyceae</taxon>
        <taxon>CS clade</taxon>
        <taxon>Chlamydomonadales</taxon>
        <taxon>Haematococcaceae</taxon>
        <taxon>Haematococcus</taxon>
    </lineage>
</organism>